<evidence type="ECO:0000313" key="6">
    <source>
        <dbReference type="EMBL" id="KAF2227852.1"/>
    </source>
</evidence>
<dbReference type="PANTHER" id="PTHR30266">
    <property type="entry name" value="MECHANOSENSITIVE CHANNEL MSCL"/>
    <property type="match status" value="1"/>
</dbReference>
<protein>
    <submittedName>
        <fullName evidence="6">Large-conductance mechanosensitive channel</fullName>
    </submittedName>
</protein>
<keyword evidence="3 5" id="KW-1133">Transmembrane helix</keyword>
<dbReference type="AlphaFoldDB" id="A0A6A6GQ43"/>
<feature type="transmembrane region" description="Helical" evidence="5">
    <location>
        <begin position="70"/>
        <end position="92"/>
    </location>
</feature>
<dbReference type="EMBL" id="ML992501">
    <property type="protein sequence ID" value="KAF2227852.1"/>
    <property type="molecule type" value="Genomic_DNA"/>
</dbReference>
<dbReference type="Gene3D" id="1.10.1200.120">
    <property type="entry name" value="Large-conductance mechanosensitive channel, MscL, domain 1"/>
    <property type="match status" value="1"/>
</dbReference>
<dbReference type="GO" id="GO:0016020">
    <property type="term" value="C:membrane"/>
    <property type="evidence" value="ECO:0007669"/>
    <property type="project" value="UniProtKB-SubCell"/>
</dbReference>
<feature type="transmembrane region" description="Helical" evidence="5">
    <location>
        <begin position="46"/>
        <end position="64"/>
    </location>
</feature>
<evidence type="ECO:0000256" key="1">
    <source>
        <dbReference type="ARBA" id="ARBA00004141"/>
    </source>
</evidence>
<accession>A0A6A6GQ43</accession>
<organism evidence="6 7">
    <name type="scientific">Elsinoe ampelina</name>
    <dbReference type="NCBI Taxonomy" id="302913"/>
    <lineage>
        <taxon>Eukaryota</taxon>
        <taxon>Fungi</taxon>
        <taxon>Dikarya</taxon>
        <taxon>Ascomycota</taxon>
        <taxon>Pezizomycotina</taxon>
        <taxon>Dothideomycetes</taxon>
        <taxon>Dothideomycetidae</taxon>
        <taxon>Myriangiales</taxon>
        <taxon>Elsinoaceae</taxon>
        <taxon>Elsinoe</taxon>
    </lineage>
</organism>
<evidence type="ECO:0000256" key="2">
    <source>
        <dbReference type="ARBA" id="ARBA00022692"/>
    </source>
</evidence>
<dbReference type="InterPro" id="IPR037673">
    <property type="entry name" value="MSC/AndL"/>
</dbReference>
<gene>
    <name evidence="6" type="ORF">BDZ85DRAFT_8459</name>
</gene>
<dbReference type="Proteomes" id="UP000799538">
    <property type="component" value="Unassembled WGS sequence"/>
</dbReference>
<evidence type="ECO:0000256" key="4">
    <source>
        <dbReference type="ARBA" id="ARBA00023136"/>
    </source>
</evidence>
<keyword evidence="4 5" id="KW-0472">Membrane</keyword>
<sequence>MPQLPPDTDDETTDPRSHLSDFAADARRRASSFWDSFSNFALRDNVLEVAVGLIFATSFTTLTTSFVSDILLPLLSLLPFISHSLPDVFLVLRRGVLYSQHKIPRYNTVEQGLDDGAVLWAYGRFLDAVLRFVLVALSLFLIAKAYEWVSKDKVVKRQVKCRYCRKYISEKARRCVNCTSWLDGREDK</sequence>
<dbReference type="SUPFAM" id="SSF81330">
    <property type="entry name" value="Gated mechanosensitive channel"/>
    <property type="match status" value="1"/>
</dbReference>
<evidence type="ECO:0000313" key="7">
    <source>
        <dbReference type="Proteomes" id="UP000799538"/>
    </source>
</evidence>
<feature type="transmembrane region" description="Helical" evidence="5">
    <location>
        <begin position="128"/>
        <end position="146"/>
    </location>
</feature>
<dbReference type="Pfam" id="PF01741">
    <property type="entry name" value="MscL"/>
    <property type="match status" value="1"/>
</dbReference>
<evidence type="ECO:0000256" key="3">
    <source>
        <dbReference type="ARBA" id="ARBA00022989"/>
    </source>
</evidence>
<keyword evidence="7" id="KW-1185">Reference proteome</keyword>
<evidence type="ECO:0000256" key="5">
    <source>
        <dbReference type="SAM" id="Phobius"/>
    </source>
</evidence>
<dbReference type="GO" id="GO:0008381">
    <property type="term" value="F:mechanosensitive monoatomic ion channel activity"/>
    <property type="evidence" value="ECO:0007669"/>
    <property type="project" value="TreeGrafter"/>
</dbReference>
<keyword evidence="2 5" id="KW-0812">Transmembrane</keyword>
<name>A0A6A6GQ43_9PEZI</name>
<reference evidence="7" key="1">
    <citation type="journal article" date="2020" name="Stud. Mycol.">
        <title>101 Dothideomycetes genomes: A test case for predicting lifestyles and emergence of pathogens.</title>
        <authorList>
            <person name="Haridas S."/>
            <person name="Albert R."/>
            <person name="Binder M."/>
            <person name="Bloem J."/>
            <person name="LaButti K."/>
            <person name="Salamov A."/>
            <person name="Andreopoulos B."/>
            <person name="Baker S."/>
            <person name="Barry K."/>
            <person name="Bills G."/>
            <person name="Bluhm B."/>
            <person name="Cannon C."/>
            <person name="Castanera R."/>
            <person name="Culley D."/>
            <person name="Daum C."/>
            <person name="Ezra D."/>
            <person name="Gonzalez J."/>
            <person name="Henrissat B."/>
            <person name="Kuo A."/>
            <person name="Liang C."/>
            <person name="Lipzen A."/>
            <person name="Lutzoni F."/>
            <person name="Magnuson J."/>
            <person name="Mondo S."/>
            <person name="Nolan M."/>
            <person name="Ohm R."/>
            <person name="Pangilinan J."/>
            <person name="Park H.-J."/>
            <person name="Ramirez L."/>
            <person name="Alfaro M."/>
            <person name="Sun H."/>
            <person name="Tritt A."/>
            <person name="Yoshinaga Y."/>
            <person name="Zwiers L.-H."/>
            <person name="Turgeon B."/>
            <person name="Goodwin S."/>
            <person name="Spatafora J."/>
            <person name="Crous P."/>
            <person name="Grigoriev I."/>
        </authorList>
    </citation>
    <scope>NUCLEOTIDE SEQUENCE [LARGE SCALE GENOMIC DNA]</scope>
    <source>
        <strain evidence="7">CECT 20119</strain>
    </source>
</reference>
<dbReference type="OrthoDB" id="10010920at2759"/>
<comment type="subcellular location">
    <subcellularLocation>
        <location evidence="1">Membrane</location>
        <topology evidence="1">Multi-pass membrane protein</topology>
    </subcellularLocation>
</comment>
<dbReference type="InterPro" id="IPR036019">
    <property type="entry name" value="MscL_channel"/>
</dbReference>
<dbReference type="PANTHER" id="PTHR30266:SF2">
    <property type="entry name" value="LARGE-CONDUCTANCE MECHANOSENSITIVE CHANNEL"/>
    <property type="match status" value="1"/>
</dbReference>
<proteinExistence type="predicted"/>